<feature type="region of interest" description="Disordered" evidence="1">
    <location>
        <begin position="1"/>
        <end position="26"/>
    </location>
</feature>
<protein>
    <submittedName>
        <fullName evidence="2">Uncharacterized protein</fullName>
    </submittedName>
</protein>
<dbReference type="Proteomes" id="UP001302321">
    <property type="component" value="Unassembled WGS sequence"/>
</dbReference>
<dbReference type="AlphaFoldDB" id="A0AAN6VXW5"/>
<proteinExistence type="predicted"/>
<evidence type="ECO:0000313" key="2">
    <source>
        <dbReference type="EMBL" id="KAK4171238.1"/>
    </source>
</evidence>
<feature type="region of interest" description="Disordered" evidence="1">
    <location>
        <begin position="226"/>
        <end position="260"/>
    </location>
</feature>
<evidence type="ECO:0000313" key="3">
    <source>
        <dbReference type="Proteomes" id="UP001302321"/>
    </source>
</evidence>
<name>A0AAN6VXW5_9PEZI</name>
<gene>
    <name evidence="2" type="ORF">QBC36DRAFT_367531</name>
</gene>
<keyword evidence="3" id="KW-1185">Reference proteome</keyword>
<sequence length="260" mass="28022">MMHPALSARNTRSAYKGQDCSQGNNATRRQATGVSSFGDVHIRGCVPESLFSAGTLKVQLQARSYRPTPAVATFSVRERSFHLAPDSDMLHYQPQQQQCSDLQAGQIRTLLQDTRRPHPGLSMPAIALTGVAETIQTDSLGDPLSSTSSSRRQALVTRKSASDDLRFWCSICILSQRPESCNRSFSSQDRASAAVIGRLCWVNETELFVPIAPKGNTTMTAAQHVPKADNGENNVDYGISKQGPAAPQEGSDGFAGSLAV</sequence>
<accession>A0AAN6VXW5</accession>
<evidence type="ECO:0000256" key="1">
    <source>
        <dbReference type="SAM" id="MobiDB-lite"/>
    </source>
</evidence>
<comment type="caution">
    <text evidence="2">The sequence shown here is derived from an EMBL/GenBank/DDBJ whole genome shotgun (WGS) entry which is preliminary data.</text>
</comment>
<reference evidence="2" key="2">
    <citation type="submission" date="2023-05" db="EMBL/GenBank/DDBJ databases">
        <authorList>
            <consortium name="Lawrence Berkeley National Laboratory"/>
            <person name="Steindorff A."/>
            <person name="Hensen N."/>
            <person name="Bonometti L."/>
            <person name="Westerberg I."/>
            <person name="Brannstrom I.O."/>
            <person name="Guillou S."/>
            <person name="Cros-Aarteil S."/>
            <person name="Calhoun S."/>
            <person name="Haridas S."/>
            <person name="Kuo A."/>
            <person name="Mondo S."/>
            <person name="Pangilinan J."/>
            <person name="Riley R."/>
            <person name="Labutti K."/>
            <person name="Andreopoulos B."/>
            <person name="Lipzen A."/>
            <person name="Chen C."/>
            <person name="Yanf M."/>
            <person name="Daum C."/>
            <person name="Ng V."/>
            <person name="Clum A."/>
            <person name="Ohm R."/>
            <person name="Martin F."/>
            <person name="Silar P."/>
            <person name="Natvig D."/>
            <person name="Lalanne C."/>
            <person name="Gautier V."/>
            <person name="Ament-Velasquez S.L."/>
            <person name="Kruys A."/>
            <person name="Hutchinson M.I."/>
            <person name="Powell A.J."/>
            <person name="Barry K."/>
            <person name="Miller A.N."/>
            <person name="Grigoriev I.V."/>
            <person name="Debuchy R."/>
            <person name="Gladieux P."/>
            <person name="Thoren M.H."/>
            <person name="Johannesson H."/>
        </authorList>
    </citation>
    <scope>NUCLEOTIDE SEQUENCE</scope>
    <source>
        <strain evidence="2">CBS 892.96</strain>
    </source>
</reference>
<feature type="compositionally biased region" description="Polar residues" evidence="1">
    <location>
        <begin position="8"/>
        <end position="26"/>
    </location>
</feature>
<dbReference type="EMBL" id="MU866604">
    <property type="protein sequence ID" value="KAK4171238.1"/>
    <property type="molecule type" value="Genomic_DNA"/>
</dbReference>
<reference evidence="2" key="1">
    <citation type="journal article" date="2023" name="Mol. Phylogenet. Evol.">
        <title>Genome-scale phylogeny and comparative genomics of the fungal order Sordariales.</title>
        <authorList>
            <person name="Hensen N."/>
            <person name="Bonometti L."/>
            <person name="Westerberg I."/>
            <person name="Brannstrom I.O."/>
            <person name="Guillou S."/>
            <person name="Cros-Aarteil S."/>
            <person name="Calhoun S."/>
            <person name="Haridas S."/>
            <person name="Kuo A."/>
            <person name="Mondo S."/>
            <person name="Pangilinan J."/>
            <person name="Riley R."/>
            <person name="LaButti K."/>
            <person name="Andreopoulos B."/>
            <person name="Lipzen A."/>
            <person name="Chen C."/>
            <person name="Yan M."/>
            <person name="Daum C."/>
            <person name="Ng V."/>
            <person name="Clum A."/>
            <person name="Steindorff A."/>
            <person name="Ohm R.A."/>
            <person name="Martin F."/>
            <person name="Silar P."/>
            <person name="Natvig D.O."/>
            <person name="Lalanne C."/>
            <person name="Gautier V."/>
            <person name="Ament-Velasquez S.L."/>
            <person name="Kruys A."/>
            <person name="Hutchinson M.I."/>
            <person name="Powell A.J."/>
            <person name="Barry K."/>
            <person name="Miller A.N."/>
            <person name="Grigoriev I.V."/>
            <person name="Debuchy R."/>
            <person name="Gladieux P."/>
            <person name="Hiltunen Thoren M."/>
            <person name="Johannesson H."/>
        </authorList>
    </citation>
    <scope>NUCLEOTIDE SEQUENCE</scope>
    <source>
        <strain evidence="2">CBS 892.96</strain>
    </source>
</reference>
<organism evidence="2 3">
    <name type="scientific">Triangularia setosa</name>
    <dbReference type="NCBI Taxonomy" id="2587417"/>
    <lineage>
        <taxon>Eukaryota</taxon>
        <taxon>Fungi</taxon>
        <taxon>Dikarya</taxon>
        <taxon>Ascomycota</taxon>
        <taxon>Pezizomycotina</taxon>
        <taxon>Sordariomycetes</taxon>
        <taxon>Sordariomycetidae</taxon>
        <taxon>Sordariales</taxon>
        <taxon>Podosporaceae</taxon>
        <taxon>Triangularia</taxon>
    </lineage>
</organism>